<reference evidence="3" key="1">
    <citation type="journal article" date="2015" name="Nature">
        <title>Complex archaea that bridge the gap between prokaryotes and eukaryotes.</title>
        <authorList>
            <person name="Spang A."/>
            <person name="Saw J.H."/>
            <person name="Jorgensen S.L."/>
            <person name="Zaremba-Niedzwiedzka K."/>
            <person name="Martijn J."/>
            <person name="Lind A.E."/>
            <person name="van Eijk R."/>
            <person name="Schleper C."/>
            <person name="Guy L."/>
            <person name="Ettema T.J."/>
        </authorList>
    </citation>
    <scope>NUCLEOTIDE SEQUENCE</scope>
</reference>
<organism evidence="3">
    <name type="scientific">marine sediment metagenome</name>
    <dbReference type="NCBI Taxonomy" id="412755"/>
    <lineage>
        <taxon>unclassified sequences</taxon>
        <taxon>metagenomes</taxon>
        <taxon>ecological metagenomes</taxon>
    </lineage>
</organism>
<dbReference type="AlphaFoldDB" id="A0A0F8XZV2"/>
<proteinExistence type="predicted"/>
<comment type="caution">
    <text evidence="3">The sequence shown here is derived from an EMBL/GenBank/DDBJ whole genome shotgun (WGS) entry which is preliminary data.</text>
</comment>
<sequence length="390" mass="41083">AKQAAAVVQSAGQKMEQVAASLKRFGAGMASAGRRMTLMVTGPLAALGAFAIKAGADFDSGFAGVKKTVDATGSELAILREQFKGLAGEIPIVAEELLGIGETAGQLGIQTGKIISFTKTIAELGVATNLSSEEAATSLARFANITGMSQDKFSNLGSTIVALGNSLATTERDIVSMATRLAGAGTTIGMTEPQILALAGALSSVGLQAEAGGTAFSKLFLDIAEQVATTGDQLEMFALISNKTVEEFSTLFRKNAVGAIQEFLKGLNQLDKESKILALKELKVESVRMVDALLRSSGAVDLLSTALKTADISFKENTALAREASVRFKTFWSQIKLLRNQIKLLMGEAFEIMEPVLRQIIQSVKSSVESWRGFSTEVKTTIIAVFSLVA</sequence>
<dbReference type="Pfam" id="PF10145">
    <property type="entry name" value="PhageMin_Tail"/>
    <property type="match status" value="1"/>
</dbReference>
<evidence type="ECO:0000313" key="3">
    <source>
        <dbReference type="EMBL" id="KKK74632.1"/>
    </source>
</evidence>
<dbReference type="InterPro" id="IPR010090">
    <property type="entry name" value="Phage_tape_meas"/>
</dbReference>
<name>A0A0F8XZV2_9ZZZZ</name>
<dbReference type="EMBL" id="LAZR01056225">
    <property type="protein sequence ID" value="KKK74632.1"/>
    <property type="molecule type" value="Genomic_DNA"/>
</dbReference>
<evidence type="ECO:0000259" key="2">
    <source>
        <dbReference type="Pfam" id="PF10145"/>
    </source>
</evidence>
<keyword evidence="1" id="KW-1188">Viral release from host cell</keyword>
<gene>
    <name evidence="3" type="ORF">LCGC14_2881830</name>
</gene>
<evidence type="ECO:0000256" key="1">
    <source>
        <dbReference type="ARBA" id="ARBA00022612"/>
    </source>
</evidence>
<protein>
    <recommendedName>
        <fullName evidence="2">Phage tail tape measure protein domain-containing protein</fullName>
    </recommendedName>
</protein>
<feature type="non-terminal residue" evidence="3">
    <location>
        <position position="390"/>
    </location>
</feature>
<accession>A0A0F8XZV2</accession>
<feature type="domain" description="Phage tail tape measure protein" evidence="2">
    <location>
        <begin position="81"/>
        <end position="282"/>
    </location>
</feature>
<dbReference type="NCBIfam" id="TIGR01760">
    <property type="entry name" value="tape_meas_TP901"/>
    <property type="match status" value="1"/>
</dbReference>
<dbReference type="PANTHER" id="PTHR37813:SF1">
    <property type="entry name" value="FELS-2 PROPHAGE PROTEIN"/>
    <property type="match status" value="1"/>
</dbReference>
<feature type="non-terminal residue" evidence="3">
    <location>
        <position position="1"/>
    </location>
</feature>
<dbReference type="PANTHER" id="PTHR37813">
    <property type="entry name" value="FELS-2 PROPHAGE PROTEIN"/>
    <property type="match status" value="1"/>
</dbReference>